<keyword evidence="5" id="KW-1133">Transmembrane helix</keyword>
<feature type="compositionally biased region" description="Low complexity" evidence="4">
    <location>
        <begin position="215"/>
        <end position="232"/>
    </location>
</feature>
<evidence type="ECO:0000313" key="8">
    <source>
        <dbReference type="Proteomes" id="UP001610446"/>
    </source>
</evidence>
<feature type="transmembrane region" description="Helical" evidence="5">
    <location>
        <begin position="51"/>
        <end position="71"/>
    </location>
</feature>
<feature type="transmembrane region" description="Helical" evidence="5">
    <location>
        <begin position="12"/>
        <end position="31"/>
    </location>
</feature>
<evidence type="ECO:0000256" key="4">
    <source>
        <dbReference type="SAM" id="MobiDB-lite"/>
    </source>
</evidence>
<organism evidence="7 8">
    <name type="scientific">Aspergillus pseudoustus</name>
    <dbReference type="NCBI Taxonomy" id="1810923"/>
    <lineage>
        <taxon>Eukaryota</taxon>
        <taxon>Fungi</taxon>
        <taxon>Dikarya</taxon>
        <taxon>Ascomycota</taxon>
        <taxon>Pezizomycotina</taxon>
        <taxon>Eurotiomycetes</taxon>
        <taxon>Eurotiomycetidae</taxon>
        <taxon>Eurotiales</taxon>
        <taxon>Aspergillaceae</taxon>
        <taxon>Aspergillus</taxon>
        <taxon>Aspergillus subgen. Nidulantes</taxon>
    </lineage>
</organism>
<comment type="caution">
    <text evidence="7">The sequence shown here is derived from an EMBL/GenBank/DDBJ whole genome shotgun (WGS) entry which is preliminary data.</text>
</comment>
<protein>
    <submittedName>
        <fullName evidence="7">Uracil-DNA glycosylase-like protein</fullName>
    </submittedName>
</protein>
<dbReference type="Proteomes" id="UP001610446">
    <property type="component" value="Unassembled WGS sequence"/>
</dbReference>
<dbReference type="PANTHER" id="PTHR12159">
    <property type="entry name" value="G/T AND G/U MISMATCH-SPECIFIC DNA GLYCOSYLASE"/>
    <property type="match status" value="1"/>
</dbReference>
<dbReference type="SMART" id="SM00987">
    <property type="entry name" value="UreE_C"/>
    <property type="match status" value="1"/>
</dbReference>
<dbReference type="InterPro" id="IPR005122">
    <property type="entry name" value="Uracil-DNA_glycosylase-like"/>
</dbReference>
<keyword evidence="1" id="KW-0227">DNA damage</keyword>
<keyword evidence="8" id="KW-1185">Reference proteome</keyword>
<dbReference type="SMART" id="SM00986">
    <property type="entry name" value="UDG"/>
    <property type="match status" value="1"/>
</dbReference>
<reference evidence="7 8" key="1">
    <citation type="submission" date="2024-07" db="EMBL/GenBank/DDBJ databases">
        <title>Section-level genome sequencing and comparative genomics of Aspergillus sections Usti and Cavernicolus.</title>
        <authorList>
            <consortium name="Lawrence Berkeley National Laboratory"/>
            <person name="Nybo J.L."/>
            <person name="Vesth T.C."/>
            <person name="Theobald S."/>
            <person name="Frisvad J.C."/>
            <person name="Larsen T.O."/>
            <person name="Kjaerboelling I."/>
            <person name="Rothschild-Mancinelli K."/>
            <person name="Lyhne E.K."/>
            <person name="Kogle M.E."/>
            <person name="Barry K."/>
            <person name="Clum A."/>
            <person name="Na H."/>
            <person name="Ledsgaard L."/>
            <person name="Lin J."/>
            <person name="Lipzen A."/>
            <person name="Kuo A."/>
            <person name="Riley R."/>
            <person name="Mondo S."/>
            <person name="Labutti K."/>
            <person name="Haridas S."/>
            <person name="Pangalinan J."/>
            <person name="Salamov A.A."/>
            <person name="Simmons B.A."/>
            <person name="Magnuson J.K."/>
            <person name="Chen J."/>
            <person name="Drula E."/>
            <person name="Henrissat B."/>
            <person name="Wiebenga A."/>
            <person name="Lubbers R.J."/>
            <person name="Gomes A.C."/>
            <person name="Makela M.R."/>
            <person name="Stajich J."/>
            <person name="Grigoriev I.V."/>
            <person name="Mortensen U.H."/>
            <person name="De Vries R.P."/>
            <person name="Baker S.E."/>
            <person name="Andersen M.R."/>
        </authorList>
    </citation>
    <scope>NUCLEOTIDE SEQUENCE [LARGE SCALE GENOMIC DNA]</scope>
    <source>
        <strain evidence="7 8">CBS 123904</strain>
    </source>
</reference>
<gene>
    <name evidence="7" type="ORF">BJY01DRAFT_234878</name>
</gene>
<dbReference type="InterPro" id="IPR015637">
    <property type="entry name" value="MUG/TDG"/>
</dbReference>
<keyword evidence="5" id="KW-0812">Transmembrane</keyword>
<name>A0ABR4K024_9EURO</name>
<evidence type="ECO:0000313" key="7">
    <source>
        <dbReference type="EMBL" id="KAL2845663.1"/>
    </source>
</evidence>
<keyword evidence="3" id="KW-0234">DNA repair</keyword>
<evidence type="ECO:0000256" key="2">
    <source>
        <dbReference type="ARBA" id="ARBA00022801"/>
    </source>
</evidence>
<dbReference type="Pfam" id="PF03167">
    <property type="entry name" value="UDG"/>
    <property type="match status" value="1"/>
</dbReference>
<evidence type="ECO:0000259" key="6">
    <source>
        <dbReference type="SMART" id="SM00986"/>
    </source>
</evidence>
<proteinExistence type="predicted"/>
<evidence type="ECO:0000256" key="1">
    <source>
        <dbReference type="ARBA" id="ARBA00022763"/>
    </source>
</evidence>
<dbReference type="Gene3D" id="3.40.470.10">
    <property type="entry name" value="Uracil-DNA glycosylase-like domain"/>
    <property type="match status" value="1"/>
</dbReference>
<dbReference type="EMBL" id="JBFXLU010000070">
    <property type="protein sequence ID" value="KAL2845663.1"/>
    <property type="molecule type" value="Genomic_DNA"/>
</dbReference>
<keyword evidence="5" id="KW-0472">Membrane</keyword>
<dbReference type="SUPFAM" id="SSF52141">
    <property type="entry name" value="Uracil-DNA glycosylase-like"/>
    <property type="match status" value="1"/>
</dbReference>
<feature type="region of interest" description="Disordered" evidence="4">
    <location>
        <begin position="195"/>
        <end position="259"/>
    </location>
</feature>
<dbReference type="Pfam" id="PF24853">
    <property type="entry name" value="DUF7727"/>
    <property type="match status" value="1"/>
</dbReference>
<dbReference type="PANTHER" id="PTHR12159:SF9">
    <property type="entry name" value="G_T MISMATCH-SPECIFIC THYMINE DNA GLYCOSYLASE"/>
    <property type="match status" value="1"/>
</dbReference>
<accession>A0ABR4K024</accession>
<sequence length="455" mass="50134">MGRLIKNHWARLIVLTASVYQVGSAIEAFIWPKIFWDLWTKNLDGAVKPVPVLQILNLLMGLIGIAWEWPLKYLAGSFPHRSIEFRLLLYPLSALLAALIYQGTNAALYYLVGMAVYFWAYSEGEVFSLSKSRRTEQADTLIMDSGDGNLNDSFPANDDVPVKQIRSFNGVLNKYMHVSGTELVSTATTVSTTSSASDLTVSQRITRSKSRSATPASSLASRSESPSMLPSTPERRQRRSRGSTPRKISSPSSLPTSLLRDTIPPNLTLLLIGVNPGIMTGTTGFAYAHPSNLFWKLLHWSGITTVRHPPSDTYRLPELYNVGNTNIVERPTRDASMLSKAEMDAGVPVLESKIAVKRPEAVCLVGKSIWESVWRARKGRAIKKEEFCYGWQDESENMGRCEGWEGAKVFVATTTSGLAAGMSLAEKQAVWNELGAWVVARAGTDAEPQQENSSS</sequence>
<feature type="transmembrane region" description="Helical" evidence="5">
    <location>
        <begin position="83"/>
        <end position="101"/>
    </location>
</feature>
<evidence type="ECO:0000256" key="3">
    <source>
        <dbReference type="ARBA" id="ARBA00023204"/>
    </source>
</evidence>
<evidence type="ECO:0000256" key="5">
    <source>
        <dbReference type="SAM" id="Phobius"/>
    </source>
</evidence>
<dbReference type="InterPro" id="IPR036895">
    <property type="entry name" value="Uracil-DNA_glycosylase-like_sf"/>
</dbReference>
<feature type="compositionally biased region" description="Low complexity" evidence="4">
    <location>
        <begin position="242"/>
        <end position="259"/>
    </location>
</feature>
<keyword evidence="2" id="KW-0378">Hydrolase</keyword>
<dbReference type="InterPro" id="IPR056144">
    <property type="entry name" value="DUF7727"/>
</dbReference>
<feature type="domain" description="Uracil-DNA glycosylase-like" evidence="6">
    <location>
        <begin position="260"/>
        <end position="435"/>
    </location>
</feature>
<dbReference type="CDD" id="cd10028">
    <property type="entry name" value="UDG-F2_TDG_MUG"/>
    <property type="match status" value="1"/>
</dbReference>